<reference evidence="1 2" key="1">
    <citation type="journal article" date="2018" name="Nat. Ecol. Evol.">
        <title>Pezizomycetes genomes reveal the molecular basis of ectomycorrhizal truffle lifestyle.</title>
        <authorList>
            <person name="Murat C."/>
            <person name="Payen T."/>
            <person name="Noel B."/>
            <person name="Kuo A."/>
            <person name="Morin E."/>
            <person name="Chen J."/>
            <person name="Kohler A."/>
            <person name="Krizsan K."/>
            <person name="Balestrini R."/>
            <person name="Da Silva C."/>
            <person name="Montanini B."/>
            <person name="Hainaut M."/>
            <person name="Levati E."/>
            <person name="Barry K.W."/>
            <person name="Belfiori B."/>
            <person name="Cichocki N."/>
            <person name="Clum A."/>
            <person name="Dockter R.B."/>
            <person name="Fauchery L."/>
            <person name="Guy J."/>
            <person name="Iotti M."/>
            <person name="Le Tacon F."/>
            <person name="Lindquist E.A."/>
            <person name="Lipzen A."/>
            <person name="Malagnac F."/>
            <person name="Mello A."/>
            <person name="Molinier V."/>
            <person name="Miyauchi S."/>
            <person name="Poulain J."/>
            <person name="Riccioni C."/>
            <person name="Rubini A."/>
            <person name="Sitrit Y."/>
            <person name="Splivallo R."/>
            <person name="Traeger S."/>
            <person name="Wang M."/>
            <person name="Zifcakova L."/>
            <person name="Wipf D."/>
            <person name="Zambonelli A."/>
            <person name="Paolocci F."/>
            <person name="Nowrousian M."/>
            <person name="Ottonello S."/>
            <person name="Baldrian P."/>
            <person name="Spatafora J.W."/>
            <person name="Henrissat B."/>
            <person name="Nagy L.G."/>
            <person name="Aury J.M."/>
            <person name="Wincker P."/>
            <person name="Grigoriev I.V."/>
            <person name="Bonfante P."/>
            <person name="Martin F.M."/>
        </authorList>
    </citation>
    <scope>NUCLEOTIDE SEQUENCE [LARGE SCALE GENOMIC DNA]</scope>
    <source>
        <strain evidence="1 2">RN42</strain>
    </source>
</reference>
<dbReference type="AlphaFoldDB" id="A0A3N4I0X4"/>
<dbReference type="Proteomes" id="UP000275078">
    <property type="component" value="Unassembled WGS sequence"/>
</dbReference>
<dbReference type="EMBL" id="ML119762">
    <property type="protein sequence ID" value="RPA75534.1"/>
    <property type="molecule type" value="Genomic_DNA"/>
</dbReference>
<keyword evidence="2" id="KW-1185">Reference proteome</keyword>
<sequence>MALVSTNFGFFEVYKKTNRNARIEWKKSTSYDKKRTEIAEALIDYFVLRNISIRRHIIVEPIESYGTFGSSSSSTPEETENFHLPFFSTEKPRFEELQRRIVETTEAFERLESAAIEAALKTTKHNIDLHFQGLDILCIELSQALLIREIPFYMSMLIE</sequence>
<evidence type="ECO:0000313" key="1">
    <source>
        <dbReference type="EMBL" id="RPA75534.1"/>
    </source>
</evidence>
<evidence type="ECO:0000313" key="2">
    <source>
        <dbReference type="Proteomes" id="UP000275078"/>
    </source>
</evidence>
<accession>A0A3N4I0X4</accession>
<protein>
    <submittedName>
        <fullName evidence="1">Uncharacterized protein</fullName>
    </submittedName>
</protein>
<gene>
    <name evidence="1" type="ORF">BJ508DRAFT_332051</name>
</gene>
<organism evidence="1 2">
    <name type="scientific">Ascobolus immersus RN42</name>
    <dbReference type="NCBI Taxonomy" id="1160509"/>
    <lineage>
        <taxon>Eukaryota</taxon>
        <taxon>Fungi</taxon>
        <taxon>Dikarya</taxon>
        <taxon>Ascomycota</taxon>
        <taxon>Pezizomycotina</taxon>
        <taxon>Pezizomycetes</taxon>
        <taxon>Pezizales</taxon>
        <taxon>Ascobolaceae</taxon>
        <taxon>Ascobolus</taxon>
    </lineage>
</organism>
<proteinExistence type="predicted"/>
<name>A0A3N4I0X4_ASCIM</name>